<gene>
    <name evidence="1" type="ORF">RhiirA4_490039</name>
</gene>
<dbReference type="AlphaFoldDB" id="A0A2I1HVA7"/>
<sequence>MANVRARVHALELADQRMSRLEERVFGHKQDDIPAPDPTTINKERAEIHSFQRSLDGKMDHLDASIHKLINSISGNISSGQADKASSD</sequence>
<reference evidence="1 2" key="1">
    <citation type="submission" date="2015-10" db="EMBL/GenBank/DDBJ databases">
        <title>Genome analyses suggest a sexual origin of heterokaryosis in a supposedly ancient asexual fungus.</title>
        <authorList>
            <person name="Ropars J."/>
            <person name="Sedzielewska K."/>
            <person name="Noel J."/>
            <person name="Charron P."/>
            <person name="Farinelli L."/>
            <person name="Marton T."/>
            <person name="Kruger M."/>
            <person name="Pelin A."/>
            <person name="Brachmann A."/>
            <person name="Corradi N."/>
        </authorList>
    </citation>
    <scope>NUCLEOTIDE SEQUENCE [LARGE SCALE GENOMIC DNA]</scope>
    <source>
        <strain evidence="1 2">A4</strain>
    </source>
</reference>
<comment type="caution">
    <text evidence="1">The sequence shown here is derived from an EMBL/GenBank/DDBJ whole genome shotgun (WGS) entry which is preliminary data.</text>
</comment>
<protein>
    <submittedName>
        <fullName evidence="1">Uncharacterized protein</fullName>
    </submittedName>
</protein>
<name>A0A2I1HVA7_9GLOM</name>
<evidence type="ECO:0000313" key="1">
    <source>
        <dbReference type="EMBL" id="PKY62824.1"/>
    </source>
</evidence>
<accession>A0A2I1HVA7</accession>
<dbReference type="EMBL" id="LLXI01008115">
    <property type="protein sequence ID" value="PKY62824.1"/>
    <property type="molecule type" value="Genomic_DNA"/>
</dbReference>
<keyword evidence="2" id="KW-1185">Reference proteome</keyword>
<dbReference type="Proteomes" id="UP000234323">
    <property type="component" value="Unassembled WGS sequence"/>
</dbReference>
<evidence type="ECO:0000313" key="2">
    <source>
        <dbReference type="Proteomes" id="UP000234323"/>
    </source>
</evidence>
<proteinExistence type="predicted"/>
<organism evidence="1 2">
    <name type="scientific">Rhizophagus irregularis</name>
    <dbReference type="NCBI Taxonomy" id="588596"/>
    <lineage>
        <taxon>Eukaryota</taxon>
        <taxon>Fungi</taxon>
        <taxon>Fungi incertae sedis</taxon>
        <taxon>Mucoromycota</taxon>
        <taxon>Glomeromycotina</taxon>
        <taxon>Glomeromycetes</taxon>
        <taxon>Glomerales</taxon>
        <taxon>Glomeraceae</taxon>
        <taxon>Rhizophagus</taxon>
    </lineage>
</organism>